<dbReference type="PANTHER" id="PTHR33498:SF1">
    <property type="entry name" value="TRANSPOSASE FOR INSERTION SEQUENCE ELEMENT IS1557"/>
    <property type="match status" value="1"/>
</dbReference>
<organism evidence="3">
    <name type="scientific">uncultured firmicutes bacterium contig_61</name>
    <dbReference type="NCBI Taxonomy" id="1643555"/>
    <lineage>
        <taxon>Bacteria</taxon>
        <taxon>Bacillati</taxon>
        <taxon>Bacillota</taxon>
        <taxon>environmental samples</taxon>
    </lineage>
</organism>
<dbReference type="AlphaFoldDB" id="A0A141GNG4"/>
<dbReference type="PANTHER" id="PTHR33498">
    <property type="entry name" value="TRANSPOSASE FOR INSERTION SEQUENCE ELEMENT IS1557"/>
    <property type="match status" value="1"/>
</dbReference>
<accession>A0A141GNG4</accession>
<dbReference type="EMBL" id="KP867045">
    <property type="protein sequence ID" value="ALL53592.1"/>
    <property type="molecule type" value="Genomic_DNA"/>
</dbReference>
<evidence type="ECO:0000259" key="2">
    <source>
        <dbReference type="Pfam" id="PF14690"/>
    </source>
</evidence>
<dbReference type="Pfam" id="PF01610">
    <property type="entry name" value="DDE_Tnp_ISL3"/>
    <property type="match status" value="1"/>
</dbReference>
<dbReference type="NCBIfam" id="NF033550">
    <property type="entry name" value="transpos_ISL3"/>
    <property type="match status" value="1"/>
</dbReference>
<evidence type="ECO:0000313" key="3">
    <source>
        <dbReference type="EMBL" id="ALL53592.1"/>
    </source>
</evidence>
<evidence type="ECO:0000259" key="1">
    <source>
        <dbReference type="Pfam" id="PF01610"/>
    </source>
</evidence>
<reference evidence="3" key="1">
    <citation type="submission" date="2015-02" db="EMBL/GenBank/DDBJ databases">
        <authorList>
            <person name="Chooi Y.-H."/>
        </authorList>
    </citation>
    <scope>NUCLEOTIDE SEQUENCE</scope>
</reference>
<feature type="domain" description="Transposase IS204/IS1001/IS1096/IS1165 DDE" evidence="1">
    <location>
        <begin position="165"/>
        <end position="296"/>
    </location>
</feature>
<name>A0A141GNG4_9FIRM</name>
<dbReference type="Pfam" id="PF14690">
    <property type="entry name" value="Zn_ribbon_ISL3"/>
    <property type="match status" value="1"/>
</dbReference>
<dbReference type="InterPro" id="IPR047951">
    <property type="entry name" value="Transpos_ISL3"/>
</dbReference>
<dbReference type="InterPro" id="IPR029261">
    <property type="entry name" value="Transposase_Znf"/>
</dbReference>
<feature type="domain" description="Transposase IS204/IS1001/IS1096/IS1165 zinc-finger" evidence="2">
    <location>
        <begin position="44"/>
        <end position="92"/>
    </location>
</feature>
<proteinExistence type="predicted"/>
<dbReference type="InterPro" id="IPR002560">
    <property type="entry name" value="Transposase_DDE"/>
</dbReference>
<protein>
    <submittedName>
        <fullName evidence="3">Transposase</fullName>
    </submittedName>
</protein>
<sequence length="312" mass="37228">MSHYHYMRFELNIKDENITFYDFTLEQVKGVKAKVYYGTLSYPPHACYRCGHVFDQDIIKHGFKSSLIVLQPVCDTPAYLKLRKQRYLCRHCGRTFTLKTSLVNQHCFISNHVKMAIVSEAAREVQPEKRIAQKYSVSASTVNRLLFSLYEWKRPNDRYLPKHLCFDAFKSVQSAKGAMSFLFCDAETFDIIDIVEDRRLRTLKDYFSRYPLSVRKKVQSIVIDMYSPYIQLIREMFHKASIVTDRFHVIQLIGRAFNKTRIKVMNADKAHYTKLKRYWKLFWKPRLELDDQNYRWSPCYRKLMSEWAIVND</sequence>